<keyword evidence="1" id="KW-1133">Transmembrane helix</keyword>
<dbReference type="PANTHER" id="PTHR36398">
    <property type="entry name" value="PLASMA MEMBRANE FUSION PROTEIN"/>
    <property type="match status" value="1"/>
</dbReference>
<reference evidence="3" key="1">
    <citation type="journal article" date="2019" name="Curr. Biol.">
        <title>Genome Sequence of Striga asiatica Provides Insight into the Evolution of Plant Parasitism.</title>
        <authorList>
            <person name="Yoshida S."/>
            <person name="Kim S."/>
            <person name="Wafula E.K."/>
            <person name="Tanskanen J."/>
            <person name="Kim Y.M."/>
            <person name="Honaas L."/>
            <person name="Yang Z."/>
            <person name="Spallek T."/>
            <person name="Conn C.E."/>
            <person name="Ichihashi Y."/>
            <person name="Cheong K."/>
            <person name="Cui S."/>
            <person name="Der J.P."/>
            <person name="Gundlach H."/>
            <person name="Jiao Y."/>
            <person name="Hori C."/>
            <person name="Ishida J.K."/>
            <person name="Kasahara H."/>
            <person name="Kiba T."/>
            <person name="Kim M.S."/>
            <person name="Koo N."/>
            <person name="Laohavisit A."/>
            <person name="Lee Y.H."/>
            <person name="Lumba S."/>
            <person name="McCourt P."/>
            <person name="Mortimer J.C."/>
            <person name="Mutuku J.M."/>
            <person name="Nomura T."/>
            <person name="Sasaki-Sekimoto Y."/>
            <person name="Seto Y."/>
            <person name="Wang Y."/>
            <person name="Wakatake T."/>
            <person name="Sakakibara H."/>
            <person name="Demura T."/>
            <person name="Yamaguchi S."/>
            <person name="Yoneyama K."/>
            <person name="Manabe R.I."/>
            <person name="Nelson D.C."/>
            <person name="Schulman A.H."/>
            <person name="Timko M.P."/>
            <person name="dePamphilis C.W."/>
            <person name="Choi D."/>
            <person name="Shirasu K."/>
        </authorList>
    </citation>
    <scope>NUCLEOTIDE SEQUENCE [LARGE SCALE GENOMIC DNA]</scope>
    <source>
        <strain evidence="3">cv. UVA1</strain>
    </source>
</reference>
<keyword evidence="1" id="KW-0812">Transmembrane</keyword>
<proteinExistence type="predicted"/>
<protein>
    <submittedName>
        <fullName evidence="2">Uncharacterized protein</fullName>
    </submittedName>
</protein>
<dbReference type="GO" id="GO:0009507">
    <property type="term" value="C:chloroplast"/>
    <property type="evidence" value="ECO:0007669"/>
    <property type="project" value="TreeGrafter"/>
</dbReference>
<dbReference type="OrthoDB" id="1895912at2759"/>
<dbReference type="EMBL" id="BKCP01008737">
    <property type="protein sequence ID" value="GER49623.1"/>
    <property type="molecule type" value="Genomic_DNA"/>
</dbReference>
<comment type="caution">
    <text evidence="2">The sequence shown here is derived from an EMBL/GenBank/DDBJ whole genome shotgun (WGS) entry which is preliminary data.</text>
</comment>
<organism evidence="2 3">
    <name type="scientific">Striga asiatica</name>
    <name type="common">Asiatic witchweed</name>
    <name type="synonym">Buchnera asiatica</name>
    <dbReference type="NCBI Taxonomy" id="4170"/>
    <lineage>
        <taxon>Eukaryota</taxon>
        <taxon>Viridiplantae</taxon>
        <taxon>Streptophyta</taxon>
        <taxon>Embryophyta</taxon>
        <taxon>Tracheophyta</taxon>
        <taxon>Spermatophyta</taxon>
        <taxon>Magnoliopsida</taxon>
        <taxon>eudicotyledons</taxon>
        <taxon>Gunneridae</taxon>
        <taxon>Pentapetalae</taxon>
        <taxon>asterids</taxon>
        <taxon>lamiids</taxon>
        <taxon>Lamiales</taxon>
        <taxon>Orobanchaceae</taxon>
        <taxon>Buchnereae</taxon>
        <taxon>Striga</taxon>
    </lineage>
</organism>
<feature type="transmembrane region" description="Helical" evidence="1">
    <location>
        <begin position="66"/>
        <end position="90"/>
    </location>
</feature>
<name>A0A5A7QW88_STRAF</name>
<dbReference type="Proteomes" id="UP000325081">
    <property type="component" value="Unassembled WGS sequence"/>
</dbReference>
<evidence type="ECO:0000256" key="1">
    <source>
        <dbReference type="SAM" id="Phobius"/>
    </source>
</evidence>
<dbReference type="PANTHER" id="PTHR36398:SF1">
    <property type="entry name" value="PLASMA MEMBRANE FUSION PROTEIN"/>
    <property type="match status" value="1"/>
</dbReference>
<evidence type="ECO:0000313" key="3">
    <source>
        <dbReference type="Proteomes" id="UP000325081"/>
    </source>
</evidence>
<sequence length="111" mass="12316">MWKNVCVPQDMNSFDEFQANSGVECPHSKSSLVCTFWLIVNNASSSLADRDQIPINSKAESKLNDLIMTVLIMALTCSSIFLLLMSSLVYCRSFVSLNGMGRMEKGKRLSA</sequence>
<dbReference type="AlphaFoldDB" id="A0A5A7QW88"/>
<gene>
    <name evidence="2" type="ORF">STAS_26871</name>
</gene>
<evidence type="ECO:0000313" key="2">
    <source>
        <dbReference type="EMBL" id="GER49623.1"/>
    </source>
</evidence>
<accession>A0A5A7QW88</accession>
<keyword evidence="1" id="KW-0472">Membrane</keyword>
<keyword evidence="3" id="KW-1185">Reference proteome</keyword>